<protein>
    <submittedName>
        <fullName evidence="3">TetR/AcrR family transcriptional regulator</fullName>
    </submittedName>
</protein>
<dbReference type="GO" id="GO:0000976">
    <property type="term" value="F:transcription cis-regulatory region binding"/>
    <property type="evidence" value="ECO:0007669"/>
    <property type="project" value="TreeGrafter"/>
</dbReference>
<evidence type="ECO:0000259" key="2">
    <source>
        <dbReference type="Pfam" id="PF00440"/>
    </source>
</evidence>
<dbReference type="AlphaFoldDB" id="A0A4R1CJ92"/>
<keyword evidence="4" id="KW-1185">Reference proteome</keyword>
<dbReference type="EMBL" id="SJZJ01000002">
    <property type="protein sequence ID" value="TCJ30917.1"/>
    <property type="molecule type" value="Genomic_DNA"/>
</dbReference>
<dbReference type="Proteomes" id="UP000295453">
    <property type="component" value="Unassembled WGS sequence"/>
</dbReference>
<dbReference type="Gene3D" id="1.10.357.10">
    <property type="entry name" value="Tetracycline Repressor, domain 2"/>
    <property type="match status" value="1"/>
</dbReference>
<name>A0A4R1CJ92_9ACTN</name>
<feature type="domain" description="HTH tetR-type" evidence="2">
    <location>
        <begin position="21"/>
        <end position="52"/>
    </location>
</feature>
<sequence length="199" mass="21209">MFSEHVQSRAEQRASTETQVLAAADRLFREQGYEATTVRAIAAAAGVSAGTVMSVGDKARLLIHIFDGRIRTIHEERAAAPAGTWGSVVDEVVALVEPFVSYFTTDLGLAREYASVLVRGTHDSAVFTELALHLVGELAQTLERAGLDAERAARGAGALYYLYLGVLMAASSGALDHDAAVQQFRSSVQFAIDSNGDHA</sequence>
<dbReference type="PANTHER" id="PTHR30055:SF226">
    <property type="entry name" value="HTH-TYPE TRANSCRIPTIONAL REGULATOR PKSA"/>
    <property type="match status" value="1"/>
</dbReference>
<dbReference type="PANTHER" id="PTHR30055">
    <property type="entry name" value="HTH-TYPE TRANSCRIPTIONAL REGULATOR RUTR"/>
    <property type="match status" value="1"/>
</dbReference>
<reference evidence="3 4" key="1">
    <citation type="submission" date="2019-03" db="EMBL/GenBank/DDBJ databases">
        <authorList>
            <person name="Kim M.K.M."/>
        </authorList>
    </citation>
    <scope>NUCLEOTIDE SEQUENCE [LARGE SCALE GENOMIC DNA]</scope>
    <source>
        <strain evidence="3 4">18JY15-6</strain>
    </source>
</reference>
<dbReference type="InterPro" id="IPR009057">
    <property type="entry name" value="Homeodomain-like_sf"/>
</dbReference>
<keyword evidence="1" id="KW-0238">DNA-binding</keyword>
<dbReference type="GO" id="GO:0003700">
    <property type="term" value="F:DNA-binding transcription factor activity"/>
    <property type="evidence" value="ECO:0007669"/>
    <property type="project" value="TreeGrafter"/>
</dbReference>
<dbReference type="RefSeq" id="WP_131581565.1">
    <property type="nucleotide sequence ID" value="NZ_SJZJ01000002.1"/>
</dbReference>
<evidence type="ECO:0000313" key="4">
    <source>
        <dbReference type="Proteomes" id="UP000295453"/>
    </source>
</evidence>
<proteinExistence type="predicted"/>
<evidence type="ECO:0000313" key="3">
    <source>
        <dbReference type="EMBL" id="TCJ30917.1"/>
    </source>
</evidence>
<dbReference type="Pfam" id="PF00440">
    <property type="entry name" value="TetR_N"/>
    <property type="match status" value="1"/>
</dbReference>
<organism evidence="3 4">
    <name type="scientific">Nocardioides jejuensis</name>
    <dbReference type="NCBI Taxonomy" id="2502782"/>
    <lineage>
        <taxon>Bacteria</taxon>
        <taxon>Bacillati</taxon>
        <taxon>Actinomycetota</taxon>
        <taxon>Actinomycetes</taxon>
        <taxon>Propionibacteriales</taxon>
        <taxon>Nocardioidaceae</taxon>
        <taxon>Nocardioides</taxon>
    </lineage>
</organism>
<evidence type="ECO:0000256" key="1">
    <source>
        <dbReference type="ARBA" id="ARBA00023125"/>
    </source>
</evidence>
<accession>A0A4R1CJ92</accession>
<dbReference type="OrthoDB" id="116659at2"/>
<comment type="caution">
    <text evidence="3">The sequence shown here is derived from an EMBL/GenBank/DDBJ whole genome shotgun (WGS) entry which is preliminary data.</text>
</comment>
<dbReference type="SUPFAM" id="SSF46689">
    <property type="entry name" value="Homeodomain-like"/>
    <property type="match status" value="1"/>
</dbReference>
<dbReference type="InterPro" id="IPR001647">
    <property type="entry name" value="HTH_TetR"/>
</dbReference>
<gene>
    <name evidence="3" type="ORF">EPD65_02450</name>
</gene>
<dbReference type="InterPro" id="IPR050109">
    <property type="entry name" value="HTH-type_TetR-like_transc_reg"/>
</dbReference>